<evidence type="ECO:0000259" key="7">
    <source>
        <dbReference type="Pfam" id="PF25967"/>
    </source>
</evidence>
<dbReference type="InterPro" id="IPR006143">
    <property type="entry name" value="RND_pump_MFP"/>
</dbReference>
<dbReference type="Gene3D" id="2.40.420.20">
    <property type="match status" value="1"/>
</dbReference>
<evidence type="ECO:0000256" key="4">
    <source>
        <dbReference type="SAM" id="Phobius"/>
    </source>
</evidence>
<keyword evidence="3" id="KW-0813">Transport</keyword>
<name>A0A378L480_9GAMM</name>
<evidence type="ECO:0000256" key="3">
    <source>
        <dbReference type="ARBA" id="ARBA00022448"/>
    </source>
</evidence>
<reference evidence="8 10" key="1">
    <citation type="submission" date="2015-11" db="EMBL/GenBank/DDBJ databases">
        <title>Genomic analysis of 38 Legionella species identifies large and diverse effector repertoires.</title>
        <authorList>
            <person name="Burstein D."/>
            <person name="Amaro F."/>
            <person name="Zusman T."/>
            <person name="Lifshitz Z."/>
            <person name="Cohen O."/>
            <person name="Gilbert J.A."/>
            <person name="Pupko T."/>
            <person name="Shuman H.A."/>
            <person name="Segal G."/>
        </authorList>
    </citation>
    <scope>NUCLEOTIDE SEQUENCE [LARGE SCALE GENOMIC DNA]</scope>
    <source>
        <strain evidence="8 10">SC-18-C9</strain>
    </source>
</reference>
<gene>
    <name evidence="9" type="primary">mdtE_1</name>
    <name evidence="8" type="ORF">Lstg_2646</name>
    <name evidence="9" type="ORF">NCTC11991_00473</name>
</gene>
<comment type="subcellular location">
    <subcellularLocation>
        <location evidence="1">Cell envelope</location>
    </subcellularLocation>
</comment>
<reference evidence="9 11" key="2">
    <citation type="submission" date="2018-06" db="EMBL/GenBank/DDBJ databases">
        <authorList>
            <consortium name="Pathogen Informatics"/>
            <person name="Doyle S."/>
        </authorList>
    </citation>
    <scope>NUCLEOTIDE SEQUENCE [LARGE SCALE GENOMIC DNA]</scope>
    <source>
        <strain evidence="9 11">NCTC11991</strain>
    </source>
</reference>
<dbReference type="FunFam" id="2.40.30.170:FF:000010">
    <property type="entry name" value="Efflux RND transporter periplasmic adaptor subunit"/>
    <property type="match status" value="1"/>
</dbReference>
<feature type="domain" description="Multidrug resistance protein MdtA-like C-terminal permuted SH3" evidence="7">
    <location>
        <begin position="290"/>
        <end position="354"/>
    </location>
</feature>
<proteinExistence type="inferred from homology"/>
<dbReference type="STRING" id="460.Lstg_2646"/>
<dbReference type="Pfam" id="PF25967">
    <property type="entry name" value="RND-MFP_C"/>
    <property type="match status" value="1"/>
</dbReference>
<dbReference type="Pfam" id="PF25917">
    <property type="entry name" value="BSH_RND"/>
    <property type="match status" value="1"/>
</dbReference>
<dbReference type="EMBL" id="LNYZ01000025">
    <property type="protein sequence ID" value="KTD72135.1"/>
    <property type="molecule type" value="Genomic_DNA"/>
</dbReference>
<evidence type="ECO:0000256" key="2">
    <source>
        <dbReference type="ARBA" id="ARBA00009477"/>
    </source>
</evidence>
<evidence type="ECO:0000313" key="10">
    <source>
        <dbReference type="Proteomes" id="UP000054820"/>
    </source>
</evidence>
<organism evidence="9 11">
    <name type="scientific">Legionella steigerwaltii</name>
    <dbReference type="NCBI Taxonomy" id="460"/>
    <lineage>
        <taxon>Bacteria</taxon>
        <taxon>Pseudomonadati</taxon>
        <taxon>Pseudomonadota</taxon>
        <taxon>Gammaproteobacteria</taxon>
        <taxon>Legionellales</taxon>
        <taxon>Legionellaceae</taxon>
        <taxon>Legionella</taxon>
    </lineage>
</organism>
<protein>
    <submittedName>
        <fullName evidence="9">Hemolysin D</fullName>
    </submittedName>
</protein>
<keyword evidence="4" id="KW-0472">Membrane</keyword>
<dbReference type="AlphaFoldDB" id="A0A378L480"/>
<dbReference type="EMBL" id="UGOY01000001">
    <property type="protein sequence ID" value="STY21895.1"/>
    <property type="molecule type" value="Genomic_DNA"/>
</dbReference>
<dbReference type="PANTHER" id="PTHR30469:SF11">
    <property type="entry name" value="BLL4320 PROTEIN"/>
    <property type="match status" value="1"/>
</dbReference>
<keyword evidence="4" id="KW-1133">Transmembrane helix</keyword>
<dbReference type="Pfam" id="PF25954">
    <property type="entry name" value="Beta-barrel_RND_2"/>
    <property type="match status" value="1"/>
</dbReference>
<comment type="similarity">
    <text evidence="2">Belongs to the membrane fusion protein (MFP) (TC 8.A.1) family.</text>
</comment>
<dbReference type="Gene3D" id="2.40.30.170">
    <property type="match status" value="1"/>
</dbReference>
<evidence type="ECO:0000259" key="6">
    <source>
        <dbReference type="Pfam" id="PF25954"/>
    </source>
</evidence>
<accession>A0A378L480</accession>
<feature type="domain" description="CusB-like beta-barrel" evidence="6">
    <location>
        <begin position="210"/>
        <end position="281"/>
    </location>
</feature>
<evidence type="ECO:0000313" key="8">
    <source>
        <dbReference type="EMBL" id="KTD72135.1"/>
    </source>
</evidence>
<evidence type="ECO:0000256" key="1">
    <source>
        <dbReference type="ARBA" id="ARBA00004196"/>
    </source>
</evidence>
<evidence type="ECO:0000313" key="9">
    <source>
        <dbReference type="EMBL" id="STY21895.1"/>
    </source>
</evidence>
<feature type="transmembrane region" description="Helical" evidence="4">
    <location>
        <begin position="12"/>
        <end position="31"/>
    </location>
</feature>
<dbReference type="SUPFAM" id="SSF111369">
    <property type="entry name" value="HlyD-like secretion proteins"/>
    <property type="match status" value="1"/>
</dbReference>
<dbReference type="InterPro" id="IPR058627">
    <property type="entry name" value="MdtA-like_C"/>
</dbReference>
<keyword evidence="4" id="KW-0812">Transmembrane</keyword>
<dbReference type="Proteomes" id="UP000054820">
    <property type="component" value="Unassembled WGS sequence"/>
</dbReference>
<evidence type="ECO:0000259" key="5">
    <source>
        <dbReference type="Pfam" id="PF25917"/>
    </source>
</evidence>
<dbReference type="Proteomes" id="UP000255110">
    <property type="component" value="Unassembled WGS sequence"/>
</dbReference>
<dbReference type="Gene3D" id="2.40.50.100">
    <property type="match status" value="1"/>
</dbReference>
<feature type="domain" description="Multidrug resistance protein MdtA-like barrel-sandwich hybrid" evidence="5">
    <location>
        <begin position="76"/>
        <end position="197"/>
    </location>
</feature>
<dbReference type="InterPro" id="IPR058792">
    <property type="entry name" value="Beta-barrel_RND_2"/>
</dbReference>
<sequence length="383" mass="42497">MMKEIFLKKQMIIMLVAVGILFGLIFGWKAFTNYMMQQYFLQNKSPAVTVSTMKVEASLWQPTFKSVGSMRARLGVNVTTELAGMVQTIYFTPGAYVKKGDLLVQLNADAELGQLHSLQAQVELAKITYNRDKAQYAVRAVSRQTVDTDEWNLKNLQAQVAQQAAIVEKKTIRAPFEGRLGINNTNPGQYLNVGDTVTTLQALDPLYADFYLPQQDLAQLKLGQTVNVVTDTFPKKIFRGKITTIEPLVDSATRNVQVEATVPNPDYQLKPGMFTRVEVETGAKRSYLTLPQSAISFNPYGDIVFLVKESEQKDKNNKPILVVKQVFVTVGATRGDQIAVLKGLHAGDIVVTSGQLKLKNGSHVLINNKIQPSNEASPKITER</sequence>
<keyword evidence="10" id="KW-1185">Reference proteome</keyword>
<evidence type="ECO:0000313" key="11">
    <source>
        <dbReference type="Proteomes" id="UP000255110"/>
    </source>
</evidence>
<dbReference type="NCBIfam" id="TIGR01730">
    <property type="entry name" value="RND_mfp"/>
    <property type="match status" value="1"/>
</dbReference>
<dbReference type="InterPro" id="IPR058625">
    <property type="entry name" value="MdtA-like_BSH"/>
</dbReference>
<dbReference type="PANTHER" id="PTHR30469">
    <property type="entry name" value="MULTIDRUG RESISTANCE PROTEIN MDTA"/>
    <property type="match status" value="1"/>
</dbReference>
<dbReference type="GO" id="GO:0015562">
    <property type="term" value="F:efflux transmembrane transporter activity"/>
    <property type="evidence" value="ECO:0007669"/>
    <property type="project" value="TreeGrafter"/>
</dbReference>
<dbReference type="GO" id="GO:1990281">
    <property type="term" value="C:efflux pump complex"/>
    <property type="evidence" value="ECO:0007669"/>
    <property type="project" value="TreeGrafter"/>
</dbReference>
<dbReference type="Gene3D" id="1.10.287.470">
    <property type="entry name" value="Helix hairpin bin"/>
    <property type="match status" value="1"/>
</dbReference>